<sequence length="129" mass="14822">MYSYHTCICIQSTDSALCPINANAESSRTSRNSPYPLRRTLSRPFVDKREVERERSITMESLIGQAPRPRRQRECDPDTDTDATVDILTVFKHAMAQEREIQQQSPISPGSYAARDIDTERVSSWIKTW</sequence>
<dbReference type="AlphaFoldDB" id="A0A9K3GN06"/>
<protein>
    <submittedName>
        <fullName evidence="1">Uncharacterized protein</fullName>
    </submittedName>
</protein>
<dbReference type="Proteomes" id="UP000265618">
    <property type="component" value="Unassembled WGS sequence"/>
</dbReference>
<gene>
    <name evidence="1" type="ORF">KIPB_011018</name>
</gene>
<reference evidence="1 2" key="1">
    <citation type="journal article" date="2018" name="PLoS ONE">
        <title>The draft genome of Kipferlia bialata reveals reductive genome evolution in fornicate parasites.</title>
        <authorList>
            <person name="Tanifuji G."/>
            <person name="Takabayashi S."/>
            <person name="Kume K."/>
            <person name="Takagi M."/>
            <person name="Nakayama T."/>
            <person name="Kamikawa R."/>
            <person name="Inagaki Y."/>
            <person name="Hashimoto T."/>
        </authorList>
    </citation>
    <scope>NUCLEOTIDE SEQUENCE [LARGE SCALE GENOMIC DNA]</scope>
    <source>
        <strain evidence="1">NY0173</strain>
    </source>
</reference>
<name>A0A9K3GN06_9EUKA</name>
<organism evidence="1 2">
    <name type="scientific">Kipferlia bialata</name>
    <dbReference type="NCBI Taxonomy" id="797122"/>
    <lineage>
        <taxon>Eukaryota</taxon>
        <taxon>Metamonada</taxon>
        <taxon>Carpediemonas-like organisms</taxon>
        <taxon>Kipferlia</taxon>
    </lineage>
</organism>
<proteinExistence type="predicted"/>
<evidence type="ECO:0000313" key="2">
    <source>
        <dbReference type="Proteomes" id="UP000265618"/>
    </source>
</evidence>
<dbReference type="EMBL" id="BDIP01004315">
    <property type="protein sequence ID" value="GIQ88708.1"/>
    <property type="molecule type" value="Genomic_DNA"/>
</dbReference>
<evidence type="ECO:0000313" key="1">
    <source>
        <dbReference type="EMBL" id="GIQ88708.1"/>
    </source>
</evidence>
<comment type="caution">
    <text evidence="1">The sequence shown here is derived from an EMBL/GenBank/DDBJ whole genome shotgun (WGS) entry which is preliminary data.</text>
</comment>
<keyword evidence="2" id="KW-1185">Reference proteome</keyword>
<accession>A0A9K3GN06</accession>